<protein>
    <submittedName>
        <fullName evidence="7">RNA polymerase sigma-70 factor, ECF subfamily</fullName>
    </submittedName>
</protein>
<dbReference type="InterPro" id="IPR014284">
    <property type="entry name" value="RNA_pol_sigma-70_dom"/>
</dbReference>
<dbReference type="NCBIfam" id="TIGR02937">
    <property type="entry name" value="sigma70-ECF"/>
    <property type="match status" value="1"/>
</dbReference>
<dbReference type="InterPro" id="IPR013325">
    <property type="entry name" value="RNA_pol_sigma_r2"/>
</dbReference>
<dbReference type="CDD" id="cd06171">
    <property type="entry name" value="Sigma70_r4"/>
    <property type="match status" value="1"/>
</dbReference>
<dbReference type="Gene3D" id="1.10.10.10">
    <property type="entry name" value="Winged helix-like DNA-binding domain superfamily/Winged helix DNA-binding domain"/>
    <property type="match status" value="1"/>
</dbReference>
<keyword evidence="3" id="KW-0731">Sigma factor</keyword>
<gene>
    <name evidence="7" type="ORF">SAMN05421761_11220</name>
</gene>
<dbReference type="Proteomes" id="UP000186026">
    <property type="component" value="Unassembled WGS sequence"/>
</dbReference>
<dbReference type="STRING" id="529505.SAMN05421761_11220"/>
<dbReference type="InterPro" id="IPR007627">
    <property type="entry name" value="RNA_pol_sigma70_r2"/>
</dbReference>
<reference evidence="8" key="1">
    <citation type="submission" date="2017-01" db="EMBL/GenBank/DDBJ databases">
        <authorList>
            <person name="Varghese N."/>
            <person name="Submissions S."/>
        </authorList>
    </citation>
    <scope>NUCLEOTIDE SEQUENCE [LARGE SCALE GENOMIC DNA]</scope>
    <source>
        <strain evidence="8">DSM 46698</strain>
    </source>
</reference>
<comment type="similarity">
    <text evidence="1">Belongs to the sigma-70 factor family. ECF subfamily.</text>
</comment>
<evidence type="ECO:0000256" key="1">
    <source>
        <dbReference type="ARBA" id="ARBA00010641"/>
    </source>
</evidence>
<evidence type="ECO:0000259" key="6">
    <source>
        <dbReference type="Pfam" id="PF08281"/>
    </source>
</evidence>
<dbReference type="InterPro" id="IPR039425">
    <property type="entry name" value="RNA_pol_sigma-70-like"/>
</dbReference>
<dbReference type="Gene3D" id="1.10.1740.10">
    <property type="match status" value="1"/>
</dbReference>
<feature type="domain" description="RNA polymerase sigma factor 70 region 4 type 2" evidence="6">
    <location>
        <begin position="121"/>
        <end position="170"/>
    </location>
</feature>
<evidence type="ECO:0000256" key="3">
    <source>
        <dbReference type="ARBA" id="ARBA00023082"/>
    </source>
</evidence>
<evidence type="ECO:0000256" key="2">
    <source>
        <dbReference type="ARBA" id="ARBA00023015"/>
    </source>
</evidence>
<name>A0A1N7NW24_9BACT</name>
<dbReference type="InterPro" id="IPR013324">
    <property type="entry name" value="RNA_pol_sigma_r3/r4-like"/>
</dbReference>
<evidence type="ECO:0000313" key="7">
    <source>
        <dbReference type="EMBL" id="SIT02527.1"/>
    </source>
</evidence>
<dbReference type="InterPro" id="IPR036388">
    <property type="entry name" value="WH-like_DNA-bd_sf"/>
</dbReference>
<evidence type="ECO:0000256" key="4">
    <source>
        <dbReference type="ARBA" id="ARBA00023163"/>
    </source>
</evidence>
<dbReference type="OrthoDB" id="941544at2"/>
<dbReference type="SUPFAM" id="SSF88946">
    <property type="entry name" value="Sigma2 domain of RNA polymerase sigma factors"/>
    <property type="match status" value="1"/>
</dbReference>
<dbReference type="GO" id="GO:0016987">
    <property type="term" value="F:sigma factor activity"/>
    <property type="evidence" value="ECO:0007669"/>
    <property type="project" value="UniProtKB-KW"/>
</dbReference>
<organism evidence="7 8">
    <name type="scientific">Belliella pelovolcani</name>
    <dbReference type="NCBI Taxonomy" id="529505"/>
    <lineage>
        <taxon>Bacteria</taxon>
        <taxon>Pseudomonadati</taxon>
        <taxon>Bacteroidota</taxon>
        <taxon>Cytophagia</taxon>
        <taxon>Cytophagales</taxon>
        <taxon>Cyclobacteriaceae</taxon>
        <taxon>Belliella</taxon>
    </lineage>
</organism>
<dbReference type="Pfam" id="PF08281">
    <property type="entry name" value="Sigma70_r4_2"/>
    <property type="match status" value="1"/>
</dbReference>
<accession>A0A1N7NW24</accession>
<dbReference type="AlphaFoldDB" id="A0A1N7NW24"/>
<evidence type="ECO:0000313" key="8">
    <source>
        <dbReference type="Proteomes" id="UP000186026"/>
    </source>
</evidence>
<feature type="domain" description="RNA polymerase sigma-70 region 2" evidence="5">
    <location>
        <begin position="28"/>
        <end position="93"/>
    </location>
</feature>
<dbReference type="SUPFAM" id="SSF88659">
    <property type="entry name" value="Sigma3 and sigma4 domains of RNA polymerase sigma factors"/>
    <property type="match status" value="1"/>
</dbReference>
<sequence length="188" mass="21669">MKNQIHYTDQELYLGCLEKNSSFQQLVYDQYSPKMYMLCLRYIKVTAAAEDVLIIGFMKVFERIQQYKGTGSFGGWIRRIMVNECLMYLEKEKNLYNEIGIDGILPAPIEYQQSDSLAVEDLMKIINTLPSGYKAVFNLFAIEGYSHQEIAQRLNISENTSKSQLSRARTYLQKMLKSNICLAVEATV</sequence>
<keyword evidence="2" id="KW-0805">Transcription regulation</keyword>
<dbReference type="GO" id="GO:0006352">
    <property type="term" value="P:DNA-templated transcription initiation"/>
    <property type="evidence" value="ECO:0007669"/>
    <property type="project" value="InterPro"/>
</dbReference>
<dbReference type="EMBL" id="FTOP01000012">
    <property type="protein sequence ID" value="SIT02527.1"/>
    <property type="molecule type" value="Genomic_DNA"/>
</dbReference>
<evidence type="ECO:0000259" key="5">
    <source>
        <dbReference type="Pfam" id="PF04542"/>
    </source>
</evidence>
<keyword evidence="4" id="KW-0804">Transcription</keyword>
<dbReference type="PANTHER" id="PTHR43133">
    <property type="entry name" value="RNA POLYMERASE ECF-TYPE SIGMA FACTO"/>
    <property type="match status" value="1"/>
</dbReference>
<keyword evidence="8" id="KW-1185">Reference proteome</keyword>
<dbReference type="InterPro" id="IPR013249">
    <property type="entry name" value="RNA_pol_sigma70_r4_t2"/>
</dbReference>
<dbReference type="PANTHER" id="PTHR43133:SF46">
    <property type="entry name" value="RNA POLYMERASE SIGMA-70 FACTOR ECF SUBFAMILY"/>
    <property type="match status" value="1"/>
</dbReference>
<dbReference type="RefSeq" id="WP_076502159.1">
    <property type="nucleotide sequence ID" value="NZ_FTOP01000012.1"/>
</dbReference>
<dbReference type="GO" id="GO:0003677">
    <property type="term" value="F:DNA binding"/>
    <property type="evidence" value="ECO:0007669"/>
    <property type="project" value="InterPro"/>
</dbReference>
<proteinExistence type="inferred from homology"/>
<dbReference type="Pfam" id="PF04542">
    <property type="entry name" value="Sigma70_r2"/>
    <property type="match status" value="1"/>
</dbReference>